<evidence type="ECO:0000256" key="1">
    <source>
        <dbReference type="SAM" id="MobiDB-lite"/>
    </source>
</evidence>
<dbReference type="GeneID" id="20183965"/>
<proteinExistence type="predicted"/>
<reference evidence="2 3" key="2">
    <citation type="submission" date="2013-11" db="EMBL/GenBank/DDBJ databases">
        <title>The Genome Sequence of Phytophthora parasitica INRA-310.</title>
        <authorList>
            <consortium name="The Broad Institute Genomics Platform"/>
            <person name="Russ C."/>
            <person name="Tyler B."/>
            <person name="Panabieres F."/>
            <person name="Shan W."/>
            <person name="Tripathy S."/>
            <person name="Grunwald N."/>
            <person name="Machado M."/>
            <person name="Johnson C.S."/>
            <person name="Arredondo F."/>
            <person name="Hong C."/>
            <person name="Coffey M."/>
            <person name="Young S.K."/>
            <person name="Zeng Q."/>
            <person name="Gargeya S."/>
            <person name="Fitzgerald M."/>
            <person name="Abouelleil A."/>
            <person name="Alvarado L."/>
            <person name="Chapman S.B."/>
            <person name="Gainer-Dewar J."/>
            <person name="Goldberg J."/>
            <person name="Griggs A."/>
            <person name="Gujja S."/>
            <person name="Hansen M."/>
            <person name="Howarth C."/>
            <person name="Imamovic A."/>
            <person name="Ireland A."/>
            <person name="Larimer J."/>
            <person name="McCowan C."/>
            <person name="Murphy C."/>
            <person name="Pearson M."/>
            <person name="Poon T.W."/>
            <person name="Priest M."/>
            <person name="Roberts A."/>
            <person name="Saif S."/>
            <person name="Shea T."/>
            <person name="Sykes S."/>
            <person name="Wortman J."/>
            <person name="Nusbaum C."/>
            <person name="Birren B."/>
        </authorList>
    </citation>
    <scope>NUCLEOTIDE SEQUENCE [LARGE SCALE GENOMIC DNA]</scope>
    <source>
        <strain evidence="2 3">INRA-310</strain>
    </source>
</reference>
<dbReference type="RefSeq" id="XP_008909909.1">
    <property type="nucleotide sequence ID" value="XM_008911661.1"/>
</dbReference>
<dbReference type="AlphaFoldDB" id="W2PVM9"/>
<evidence type="ECO:0000313" key="3">
    <source>
        <dbReference type="Proteomes" id="UP000018817"/>
    </source>
</evidence>
<accession>W2PVM9</accession>
<feature type="compositionally biased region" description="Basic and acidic residues" evidence="1">
    <location>
        <begin position="241"/>
        <end position="256"/>
    </location>
</feature>
<dbReference type="OMA" id="SYSATCV"/>
<organism evidence="2 3">
    <name type="scientific">Phytophthora nicotianae (strain INRA-310)</name>
    <name type="common">Phytophthora parasitica</name>
    <dbReference type="NCBI Taxonomy" id="761204"/>
    <lineage>
        <taxon>Eukaryota</taxon>
        <taxon>Sar</taxon>
        <taxon>Stramenopiles</taxon>
        <taxon>Oomycota</taxon>
        <taxon>Peronosporomycetes</taxon>
        <taxon>Peronosporales</taxon>
        <taxon>Peronosporaceae</taxon>
        <taxon>Phytophthora</taxon>
    </lineage>
</organism>
<dbReference type="EMBL" id="KI669602">
    <property type="protein sequence ID" value="ETN04972.1"/>
    <property type="molecule type" value="Genomic_DNA"/>
</dbReference>
<dbReference type="VEuPathDB" id="FungiDB:PPTG_14698"/>
<feature type="region of interest" description="Disordered" evidence="1">
    <location>
        <begin position="210"/>
        <end position="256"/>
    </location>
</feature>
<sequence length="256" mass="29388">MESEAKGKTAVSFFVPLVAPMIESTSHAALVEWKRRRKEYEQEVAIRCCHDPEQIAAMTTDICSSFEPSLLEVLCDLEWGIDKADLTNELLLGKIDAILATVKNNTVPNVAVEFKAAVRINLQETDVRERVVQFFRSSRQVIEEHGWSEFFIDQEGQKLKCKLLVASLEPQTLREEIESILAYQNRVARSDEKVLFKIILEKALEHERDFQRRKRQRNSARVGEKADNARGSSRPKKKFKTKESEEPDKGHGSWKT</sequence>
<name>W2PVM9_PHYN3</name>
<protein>
    <submittedName>
        <fullName evidence="2">Uncharacterized protein</fullName>
    </submittedName>
</protein>
<gene>
    <name evidence="2" type="ORF">PPTG_14698</name>
</gene>
<reference evidence="3" key="1">
    <citation type="submission" date="2011-12" db="EMBL/GenBank/DDBJ databases">
        <authorList>
            <consortium name="The Broad Institute Genome Sequencing Platform"/>
            <person name="Russ C."/>
            <person name="Tyler B."/>
            <person name="Panabieres F."/>
            <person name="Shan W."/>
            <person name="Tripathy S."/>
            <person name="Grunwald N."/>
            <person name="Machado M."/>
            <person name="Young S.K."/>
            <person name="Zeng Q."/>
            <person name="Gargeya S."/>
            <person name="Fitzgerald M."/>
            <person name="Haas B."/>
            <person name="Abouelleil A."/>
            <person name="Alvarado L."/>
            <person name="Arachchi H.M."/>
            <person name="Berlin A."/>
            <person name="Chapman S.B."/>
            <person name="Gearin G."/>
            <person name="Goldberg J."/>
            <person name="Griggs A."/>
            <person name="Gujja S."/>
            <person name="Hansen M."/>
            <person name="Heiman D."/>
            <person name="Howarth C."/>
            <person name="Larimer J."/>
            <person name="Lui A."/>
            <person name="MacDonald P.J.P."/>
            <person name="McCowen C."/>
            <person name="Montmayeur A."/>
            <person name="Murphy C."/>
            <person name="Neiman D."/>
            <person name="Pearson M."/>
            <person name="Priest M."/>
            <person name="Roberts A."/>
            <person name="Saif S."/>
            <person name="Shea T."/>
            <person name="Sisk P."/>
            <person name="Stolte C."/>
            <person name="Sykes S."/>
            <person name="Wortman J."/>
            <person name="Nusbaum C."/>
            <person name="Birren B."/>
        </authorList>
    </citation>
    <scope>NUCLEOTIDE SEQUENCE [LARGE SCALE GENOMIC DNA]</scope>
    <source>
        <strain evidence="3">INRA-310</strain>
    </source>
</reference>
<evidence type="ECO:0000313" key="2">
    <source>
        <dbReference type="EMBL" id="ETN04972.1"/>
    </source>
</evidence>
<dbReference type="Proteomes" id="UP000018817">
    <property type="component" value="Unassembled WGS sequence"/>
</dbReference>
<dbReference type="OrthoDB" id="128065at2759"/>